<dbReference type="RefSeq" id="WP_149297548.1">
    <property type="nucleotide sequence ID" value="NZ_CP043473.1"/>
</dbReference>
<dbReference type="GO" id="GO:0033816">
    <property type="term" value="F:diaminobutyrate acetyltransferase activity"/>
    <property type="evidence" value="ECO:0007669"/>
    <property type="project" value="UniProtKB-EC"/>
</dbReference>
<evidence type="ECO:0000256" key="7">
    <source>
        <dbReference type="ARBA" id="ARBA00048924"/>
    </source>
</evidence>
<evidence type="ECO:0000256" key="2">
    <source>
        <dbReference type="ARBA" id="ARBA00010712"/>
    </source>
</evidence>
<dbReference type="EC" id="2.3.1.178" evidence="3 8"/>
<dbReference type="InterPro" id="IPR000182">
    <property type="entry name" value="GNAT_dom"/>
</dbReference>
<dbReference type="Proteomes" id="UP000322079">
    <property type="component" value="Chromosome"/>
</dbReference>
<comment type="catalytic activity">
    <reaction evidence="7 8">
        <text>L-2,4-diaminobutanoate + acetyl-CoA = (2S)-4-acetamido-2-aminobutanoate + CoA + H(+)</text>
        <dbReference type="Rhea" id="RHEA:16901"/>
        <dbReference type="ChEBI" id="CHEBI:15378"/>
        <dbReference type="ChEBI" id="CHEBI:57287"/>
        <dbReference type="ChEBI" id="CHEBI:57288"/>
        <dbReference type="ChEBI" id="CHEBI:58761"/>
        <dbReference type="ChEBI" id="CHEBI:58929"/>
        <dbReference type="EC" id="2.3.1.178"/>
    </reaction>
</comment>
<dbReference type="KEGG" id="chrm:FYK34_14425"/>
<proteinExistence type="inferred from homology"/>
<accession>A0A5C1DIT9</accession>
<evidence type="ECO:0000313" key="11">
    <source>
        <dbReference type="Proteomes" id="UP000322079"/>
    </source>
</evidence>
<dbReference type="EMBL" id="CP043473">
    <property type="protein sequence ID" value="QEL56671.1"/>
    <property type="molecule type" value="Genomic_DNA"/>
</dbReference>
<gene>
    <name evidence="8 10" type="primary">ectA</name>
    <name evidence="10" type="ORF">FYK34_14425</name>
</gene>
<dbReference type="PROSITE" id="PS51186">
    <property type="entry name" value="GNAT"/>
    <property type="match status" value="1"/>
</dbReference>
<comment type="pathway">
    <text evidence="1 8">Amine and polyamine biosynthesis; ectoine biosynthesis; L-ectoine from L-aspartate 4-semialdehyde: step 2/3.</text>
</comment>
<dbReference type="NCBIfam" id="TIGR02406">
    <property type="entry name" value="ectoine_EctA"/>
    <property type="match status" value="1"/>
</dbReference>
<sequence length="165" mass="18669">MDKQLILRAPAVEDGPRLFDLIRHSPPLELNSPYAYLLIADHFADTTVVAERQGRLVACLTSYFRPGQADTLFIWQVAVAPGERGQGLAKKMLDALIRRHAPLWLETTISPSNRASQRMFRSWAEHRHYPLHHAAGYPAALFGQQPHEEEVLYRFGPLTSQETTA</sequence>
<dbReference type="CDD" id="cd04301">
    <property type="entry name" value="NAT_SF"/>
    <property type="match status" value="1"/>
</dbReference>
<reference evidence="10 11" key="1">
    <citation type="submission" date="2019-08" db="EMBL/GenBank/DDBJ databases">
        <title>Chromobacterium paludis, a novel bacterium isolated from a Maryland marsh pond.</title>
        <authorList>
            <person name="Blackburn M.B."/>
            <person name="Gundersen-Rindal D.E."/>
        </authorList>
    </citation>
    <scope>NUCLEOTIDE SEQUENCE [LARGE SCALE GENOMIC DNA]</scope>
    <source>
        <strain evidence="11">IIBBL 257-1</strain>
    </source>
</reference>
<evidence type="ECO:0000313" key="10">
    <source>
        <dbReference type="EMBL" id="QEL56671.1"/>
    </source>
</evidence>
<evidence type="ECO:0000256" key="4">
    <source>
        <dbReference type="ARBA" id="ARBA00017935"/>
    </source>
</evidence>
<keyword evidence="6 8" id="KW-0012">Acyltransferase</keyword>
<dbReference type="Gene3D" id="3.40.630.30">
    <property type="match status" value="1"/>
</dbReference>
<name>A0A5C1DIT9_9NEIS</name>
<dbReference type="GO" id="GO:0019491">
    <property type="term" value="P:ectoine biosynthetic process"/>
    <property type="evidence" value="ECO:0007669"/>
    <property type="project" value="UniProtKB-UniPathway"/>
</dbReference>
<evidence type="ECO:0000256" key="8">
    <source>
        <dbReference type="RuleBase" id="RU365045"/>
    </source>
</evidence>
<feature type="domain" description="N-acetyltransferase" evidence="9">
    <location>
        <begin position="5"/>
        <end position="144"/>
    </location>
</feature>
<dbReference type="InterPro" id="IPR012772">
    <property type="entry name" value="Ectoine_EctA"/>
</dbReference>
<evidence type="ECO:0000256" key="1">
    <source>
        <dbReference type="ARBA" id="ARBA00004978"/>
    </source>
</evidence>
<dbReference type="AlphaFoldDB" id="A0A5C1DIT9"/>
<evidence type="ECO:0000256" key="3">
    <source>
        <dbReference type="ARBA" id="ARBA00012355"/>
    </source>
</evidence>
<evidence type="ECO:0000259" key="9">
    <source>
        <dbReference type="PROSITE" id="PS51186"/>
    </source>
</evidence>
<keyword evidence="11" id="KW-1185">Reference proteome</keyword>
<comment type="function">
    <text evidence="8">Catalyzes the acetylation of L-2,4-diaminobutyrate (DABA) to gamma-N-acetyl-alpha,gamma-diaminobutyric acid (ADABA) with acetyl coenzyme A.</text>
</comment>
<comment type="similarity">
    <text evidence="2 8">Belongs to the acetyltransferase family. EctA subfamily.</text>
</comment>
<dbReference type="Pfam" id="PF00583">
    <property type="entry name" value="Acetyltransf_1"/>
    <property type="match status" value="1"/>
</dbReference>
<organism evidence="10 11">
    <name type="scientific">Chromobacterium paludis</name>
    <dbReference type="NCBI Taxonomy" id="2605945"/>
    <lineage>
        <taxon>Bacteria</taxon>
        <taxon>Pseudomonadati</taxon>
        <taxon>Pseudomonadota</taxon>
        <taxon>Betaproteobacteria</taxon>
        <taxon>Neisseriales</taxon>
        <taxon>Chromobacteriaceae</taxon>
        <taxon>Chromobacterium</taxon>
    </lineage>
</organism>
<evidence type="ECO:0000256" key="5">
    <source>
        <dbReference type="ARBA" id="ARBA00022679"/>
    </source>
</evidence>
<dbReference type="InterPro" id="IPR016181">
    <property type="entry name" value="Acyl_CoA_acyltransferase"/>
</dbReference>
<dbReference type="SUPFAM" id="SSF55729">
    <property type="entry name" value="Acyl-CoA N-acyltransferases (Nat)"/>
    <property type="match status" value="1"/>
</dbReference>
<protein>
    <recommendedName>
        <fullName evidence="4 8">L-2,4-diaminobutyric acid acetyltransferase</fullName>
        <shortName evidence="8">DABA acetyltransferase</shortName>
        <ecNumber evidence="3 8">2.3.1.178</ecNumber>
    </recommendedName>
</protein>
<dbReference type="UniPathway" id="UPA00067">
    <property type="reaction ID" value="UER00122"/>
</dbReference>
<evidence type="ECO:0000256" key="6">
    <source>
        <dbReference type="ARBA" id="ARBA00023315"/>
    </source>
</evidence>
<keyword evidence="5 8" id="KW-0808">Transferase</keyword>